<organism evidence="2">
    <name type="scientific">hydrothermal vent metagenome</name>
    <dbReference type="NCBI Taxonomy" id="652676"/>
    <lineage>
        <taxon>unclassified sequences</taxon>
        <taxon>metagenomes</taxon>
        <taxon>ecological metagenomes</taxon>
    </lineage>
</organism>
<evidence type="ECO:0000313" key="2">
    <source>
        <dbReference type="EMBL" id="SFV50535.1"/>
    </source>
</evidence>
<name>A0A1W1BAN5_9ZZZZ</name>
<evidence type="ECO:0000256" key="1">
    <source>
        <dbReference type="SAM" id="MobiDB-lite"/>
    </source>
</evidence>
<dbReference type="AlphaFoldDB" id="A0A1W1BAN5"/>
<sequence length="126" mass="14746">MVQNMKLKQGEAVREFYAALPVIEEYYSVKGYRKITYLYEVLQPKLGWQMSLRTFRYHINKHIVDGVFVATPKVKKRVEEDLKHEPQKETPKKEDSSDGPPIAKANFRVGKRFNPHTVDIDPSRIL</sequence>
<proteinExistence type="predicted"/>
<feature type="region of interest" description="Disordered" evidence="1">
    <location>
        <begin position="78"/>
        <end position="126"/>
    </location>
</feature>
<accession>A0A1W1BAN5</accession>
<feature type="compositionally biased region" description="Basic and acidic residues" evidence="1">
    <location>
        <begin position="78"/>
        <end position="96"/>
    </location>
</feature>
<reference evidence="2" key="1">
    <citation type="submission" date="2016-10" db="EMBL/GenBank/DDBJ databases">
        <authorList>
            <person name="de Groot N.N."/>
        </authorList>
    </citation>
    <scope>NUCLEOTIDE SEQUENCE</scope>
</reference>
<gene>
    <name evidence="2" type="ORF">MNB_SV-8-1183</name>
</gene>
<protein>
    <submittedName>
        <fullName evidence="2">Uncharacterized protein</fullName>
    </submittedName>
</protein>
<dbReference type="EMBL" id="FPHD01000008">
    <property type="protein sequence ID" value="SFV50535.1"/>
    <property type="molecule type" value="Genomic_DNA"/>
</dbReference>